<name>H1VZK2_COLHI</name>
<gene>
    <name evidence="1" type="ORF">CH063_14683</name>
</gene>
<reference evidence="2" key="1">
    <citation type="journal article" date="2012" name="Nat. Genet.">
        <title>Lifestyle transitions in plant pathogenic Colletotrichum fungi deciphered by genome and transcriptome analyses.</title>
        <authorList>
            <person name="O'Connell R.J."/>
            <person name="Thon M.R."/>
            <person name="Hacquard S."/>
            <person name="Amyotte S.G."/>
            <person name="Kleemann J."/>
            <person name="Torres M.F."/>
            <person name="Damm U."/>
            <person name="Buiate E.A."/>
            <person name="Epstein L."/>
            <person name="Alkan N."/>
            <person name="Altmueller J."/>
            <person name="Alvarado-Balderrama L."/>
            <person name="Bauser C.A."/>
            <person name="Becker C."/>
            <person name="Birren B.W."/>
            <person name="Chen Z."/>
            <person name="Choi J."/>
            <person name="Crouch J.A."/>
            <person name="Duvick J.P."/>
            <person name="Farman M.A."/>
            <person name="Gan P."/>
            <person name="Heiman D."/>
            <person name="Henrissat B."/>
            <person name="Howard R.J."/>
            <person name="Kabbage M."/>
            <person name="Koch C."/>
            <person name="Kracher B."/>
            <person name="Kubo Y."/>
            <person name="Law A.D."/>
            <person name="Lebrun M.-H."/>
            <person name="Lee Y.-H."/>
            <person name="Miyara I."/>
            <person name="Moore N."/>
            <person name="Neumann U."/>
            <person name="Nordstroem K."/>
            <person name="Panaccione D.G."/>
            <person name="Panstruga R."/>
            <person name="Place M."/>
            <person name="Proctor R.H."/>
            <person name="Prusky D."/>
            <person name="Rech G."/>
            <person name="Reinhardt R."/>
            <person name="Rollins J.A."/>
            <person name="Rounsley S."/>
            <person name="Schardl C.L."/>
            <person name="Schwartz D.C."/>
            <person name="Shenoy N."/>
            <person name="Shirasu K."/>
            <person name="Sikhakolli U.R."/>
            <person name="Stueber K."/>
            <person name="Sukno S.A."/>
            <person name="Sweigard J.A."/>
            <person name="Takano Y."/>
            <person name="Takahara H."/>
            <person name="Trail F."/>
            <person name="van der Does H.C."/>
            <person name="Voll L.M."/>
            <person name="Will I."/>
            <person name="Young S."/>
            <person name="Zeng Q."/>
            <person name="Zhang J."/>
            <person name="Zhou S."/>
            <person name="Dickman M.B."/>
            <person name="Schulze-Lefert P."/>
            <person name="Ver Loren van Themaat E."/>
            <person name="Ma L.-J."/>
            <person name="Vaillancourt L.J."/>
        </authorList>
    </citation>
    <scope>NUCLEOTIDE SEQUENCE [LARGE SCALE GENOMIC DNA]</scope>
    <source>
        <strain evidence="2">IMI 349063</strain>
    </source>
</reference>
<evidence type="ECO:0000313" key="2">
    <source>
        <dbReference type="Proteomes" id="UP000007174"/>
    </source>
</evidence>
<dbReference type="Proteomes" id="UP000007174">
    <property type="component" value="Unassembled WGS sequence"/>
</dbReference>
<accession>H1VZK2</accession>
<dbReference type="HOGENOM" id="CLU_2996422_0_0_1"/>
<dbReference type="EMBL" id="CACQ02007955">
    <property type="protein sequence ID" value="CCF45664.1"/>
    <property type="molecule type" value="Genomic_DNA"/>
</dbReference>
<dbReference type="AlphaFoldDB" id="H1VZK2"/>
<organism evidence="1 2">
    <name type="scientific">Colletotrichum higginsianum (strain IMI 349063)</name>
    <name type="common">Crucifer anthracnose fungus</name>
    <dbReference type="NCBI Taxonomy" id="759273"/>
    <lineage>
        <taxon>Eukaryota</taxon>
        <taxon>Fungi</taxon>
        <taxon>Dikarya</taxon>
        <taxon>Ascomycota</taxon>
        <taxon>Pezizomycotina</taxon>
        <taxon>Sordariomycetes</taxon>
        <taxon>Hypocreomycetidae</taxon>
        <taxon>Glomerellales</taxon>
        <taxon>Glomerellaceae</taxon>
        <taxon>Colletotrichum</taxon>
        <taxon>Colletotrichum destructivum species complex</taxon>
    </lineage>
</organism>
<sequence length="57" mass="6270">MVATAWTVATPPTNLSGVWQDRGECVIWFAATLEQSRVDRGPIDDGDVIVVVRRTNV</sequence>
<proteinExistence type="predicted"/>
<evidence type="ECO:0000313" key="1">
    <source>
        <dbReference type="EMBL" id="CCF45664.1"/>
    </source>
</evidence>
<protein>
    <submittedName>
        <fullName evidence="1">Uncharacterized protein</fullName>
    </submittedName>
</protein>